<gene>
    <name evidence="2" type="ORF">DXC17_08735</name>
</gene>
<proteinExistence type="predicted"/>
<evidence type="ECO:0000313" key="2">
    <source>
        <dbReference type="EMBL" id="RGM39583.1"/>
    </source>
</evidence>
<dbReference type="SUPFAM" id="SSF48230">
    <property type="entry name" value="Chondroitin AC/alginate lyase"/>
    <property type="match status" value="1"/>
</dbReference>
<dbReference type="AlphaFoldDB" id="A0A3E4WBL0"/>
<reference evidence="2 3" key="1">
    <citation type="submission" date="2018-08" db="EMBL/GenBank/DDBJ databases">
        <title>A genome reference for cultivated species of the human gut microbiota.</title>
        <authorList>
            <person name="Zou Y."/>
            <person name="Xue W."/>
            <person name="Luo G."/>
        </authorList>
    </citation>
    <scope>NUCLEOTIDE SEQUENCE [LARGE SCALE GENOMIC DNA]</scope>
    <source>
        <strain evidence="2 3">OM08-14</strain>
    </source>
</reference>
<sequence>MVYKKSILSILFVSLSLYVYPKEQISFKTSSHPRIFVIEEECEGILNKVNQVEWAQNIYHDLKKEIDPIVAIHLQNPSYVISRMQMHWEPGKRYTHFYTEGNFVTRREGNAKYPTVRVTYSRAASNSVPLAPLDKIIPYGDGSLTKPKGEALGIVKITEGVNNMLSRIGLEQSFDTVQFTKTGLGVETVNRAFIHLAWKSSILYYLTNDKKYAKLSADILWNFVRGASQQEQLNPDWEERTGKNSINGYLSFETLGDTRHFATLPLAYDMIYNYLRDEYFESDQYVNGIEGEMWAPAHKEGKEWAMERFEIMFKRLIENKLTRGGGLKGNWNMNEQQSAMLYALALEDDSAYKDGKGRGYYVNKLIYGPTTDSHGAYIDVLRANISPSTGLWPEAPGGYGQGSSEQLVRFGYIYYKNGIDLLSKDSLLNKVPGAMPQMMFPNGYITNIGDASYSTMFTSQIELMMAYAAEKKDTEKLKYWASMMKYAKERNLNNEFYYSLFFYLPEIPETDGFPHLSRMSYSSVYSCVFGRNNADDYKDALAFTLAGFGKDMGHRQPNGMTMELYGRGYVLAPDQGIGQDYWSKDTHEYKMNVAAHNTVSPNGKGAELNMPQNLKILYAEPGIIEGEEPEDELSPNHQFVDAVNHFKTKEIDAEQRRVLSIVRTSPHNGYFVDIFRSGVKDGKDKFHDYIYHNMGTGFEVCDSSGKVLKMSDEPLDSLSGKGYAYFTTLGSSKQNNCFQVDFHLGVDDTHMKMFVPEGKDRTVYKLHSLYNHRYYEPSLKKLPVPAVLIRHQGEAWNNPFIVIYEPYGNGAEAMLESVYVGKTKCQEGIAKVSVKYKDGKTQDHIVHAENPTLESEYMGTKFTGTYSVVSQEGNTLKSVYIVNGKLLNRKGLSVSAADGSEFDAYLEWKDGKLYYKSNKELHIKSDVKQIVQM</sequence>
<protein>
    <recommendedName>
        <fullName evidence="1">Endo-acting ulvan lyase C-terminal domain-containing protein</fullName>
    </recommendedName>
</protein>
<evidence type="ECO:0000313" key="3">
    <source>
        <dbReference type="Proteomes" id="UP000260780"/>
    </source>
</evidence>
<name>A0A3E4WBL0_9BACT</name>
<dbReference type="RefSeq" id="WP_117747903.1">
    <property type="nucleotide sequence ID" value="NZ_QSTF01000019.1"/>
</dbReference>
<feature type="domain" description="Endo-acting ulvan lyase C-terminal" evidence="1">
    <location>
        <begin position="830"/>
        <end position="900"/>
    </location>
</feature>
<dbReference type="InterPro" id="IPR008929">
    <property type="entry name" value="Chondroitin_lyas"/>
</dbReference>
<accession>A0A3E4WBL0</accession>
<evidence type="ECO:0000259" key="1">
    <source>
        <dbReference type="Pfam" id="PF26374"/>
    </source>
</evidence>
<comment type="caution">
    <text evidence="2">The sequence shown here is derived from an EMBL/GenBank/DDBJ whole genome shotgun (WGS) entry which is preliminary data.</text>
</comment>
<dbReference type="Gene3D" id="1.50.10.100">
    <property type="entry name" value="Chondroitin AC/alginate lyase"/>
    <property type="match status" value="1"/>
</dbReference>
<dbReference type="Pfam" id="PF26374">
    <property type="entry name" value="Ulvan_lyaseC"/>
    <property type="match status" value="1"/>
</dbReference>
<dbReference type="EMBL" id="QSTF01000019">
    <property type="protein sequence ID" value="RGM39583.1"/>
    <property type="molecule type" value="Genomic_DNA"/>
</dbReference>
<organism evidence="2 3">
    <name type="scientific">Phocaeicola plebeius</name>
    <dbReference type="NCBI Taxonomy" id="310297"/>
    <lineage>
        <taxon>Bacteria</taxon>
        <taxon>Pseudomonadati</taxon>
        <taxon>Bacteroidota</taxon>
        <taxon>Bacteroidia</taxon>
        <taxon>Bacteroidales</taxon>
        <taxon>Bacteroidaceae</taxon>
        <taxon>Phocaeicola</taxon>
    </lineage>
</organism>
<dbReference type="InterPro" id="IPR058848">
    <property type="entry name" value="Ulvan_lyase_C"/>
</dbReference>
<dbReference type="Proteomes" id="UP000260780">
    <property type="component" value="Unassembled WGS sequence"/>
</dbReference>
<dbReference type="Gene3D" id="2.70.98.70">
    <property type="match status" value="1"/>
</dbReference>